<dbReference type="Pfam" id="PF00588">
    <property type="entry name" value="SpoU_methylase"/>
    <property type="match status" value="1"/>
</dbReference>
<dbReference type="InterPro" id="IPR029028">
    <property type="entry name" value="Alpha/beta_knot_MTases"/>
</dbReference>
<evidence type="ECO:0000256" key="2">
    <source>
        <dbReference type="ARBA" id="ARBA00022679"/>
    </source>
</evidence>
<evidence type="ECO:0000256" key="1">
    <source>
        <dbReference type="ARBA" id="ARBA00022603"/>
    </source>
</evidence>
<dbReference type="InterPro" id="IPR029064">
    <property type="entry name" value="Ribosomal_eL30-like_sf"/>
</dbReference>
<dbReference type="SUPFAM" id="SSF75217">
    <property type="entry name" value="alpha/beta knot"/>
    <property type="match status" value="1"/>
</dbReference>
<keyword evidence="2" id="KW-0808">Transferase</keyword>
<dbReference type="Proteomes" id="UP000214355">
    <property type="component" value="Chromosome I"/>
</dbReference>
<evidence type="ECO:0000259" key="3">
    <source>
        <dbReference type="Pfam" id="PF00588"/>
    </source>
</evidence>
<dbReference type="CDD" id="cd18095">
    <property type="entry name" value="SpoU-like_rRNA-MTase"/>
    <property type="match status" value="1"/>
</dbReference>
<dbReference type="STRING" id="131112.SAMN04489737_1320"/>
<dbReference type="PANTHER" id="PTHR43191">
    <property type="entry name" value="RRNA METHYLTRANSFERASE 3"/>
    <property type="match status" value="1"/>
</dbReference>
<evidence type="ECO:0000313" key="5">
    <source>
        <dbReference type="Proteomes" id="UP000214355"/>
    </source>
</evidence>
<dbReference type="EMBL" id="LT629804">
    <property type="protein sequence ID" value="SDU80810.1"/>
    <property type="molecule type" value="Genomic_DNA"/>
</dbReference>
<dbReference type="Gene3D" id="3.30.1330.30">
    <property type="match status" value="1"/>
</dbReference>
<reference evidence="5" key="1">
    <citation type="submission" date="2016-10" db="EMBL/GenBank/DDBJ databases">
        <authorList>
            <person name="Varghese N."/>
            <person name="Submissions S."/>
        </authorList>
    </citation>
    <scope>NUCLEOTIDE SEQUENCE [LARGE SCALE GENOMIC DNA]</scope>
    <source>
        <strain evidence="5">DSM 10002</strain>
    </source>
</reference>
<sequence>MIIELDSLEDPRLTDYTSLTDVALRKSLEAERGLYMAEGDKVIRRAVAAGHTPRSFIMTARWLSAMQPIIEQATGSVDGGTVPVYLASEELLEQLTGFHVHRGALAAMNRPELLPIETFIGKHSSARRIVILENLVNHTNVGAVFRSMAALGFDAVLLTDSASDPLYRRSVRVSMGTVFQVPWTRITHWPRSMQTLKDNGWITASLALRKDALKLDEFARLPEVSAPDSKVALILGTEGDGLNAATIAHADHAVIIPMAGEVDSLNVAAAGAVAAWELRIC</sequence>
<keyword evidence="5" id="KW-1185">Reference proteome</keyword>
<dbReference type="InterPro" id="IPR051259">
    <property type="entry name" value="rRNA_Methyltransferase"/>
</dbReference>
<dbReference type="SUPFAM" id="SSF55315">
    <property type="entry name" value="L30e-like"/>
    <property type="match status" value="1"/>
</dbReference>
<dbReference type="InterPro" id="IPR001537">
    <property type="entry name" value="SpoU_MeTrfase"/>
</dbReference>
<dbReference type="AlphaFoldDB" id="A0A1H2LIG4"/>
<dbReference type="OrthoDB" id="3190829at2"/>
<protein>
    <submittedName>
        <fullName evidence="4">tRNA G18 (Ribose-2'-O)-methylase SpoU</fullName>
    </submittedName>
</protein>
<gene>
    <name evidence="4" type="ORF">SAMN04489737_1320</name>
</gene>
<dbReference type="RefSeq" id="WP_091281300.1">
    <property type="nucleotide sequence ID" value="NZ_LT629804.1"/>
</dbReference>
<accession>A0A1H2LIG4</accession>
<feature type="domain" description="tRNA/rRNA methyltransferase SpoU type" evidence="3">
    <location>
        <begin position="129"/>
        <end position="275"/>
    </location>
</feature>
<organism evidence="4 5">
    <name type="scientific">Arcanobacterium phocae</name>
    <dbReference type="NCBI Taxonomy" id="131112"/>
    <lineage>
        <taxon>Bacteria</taxon>
        <taxon>Bacillati</taxon>
        <taxon>Actinomycetota</taxon>
        <taxon>Actinomycetes</taxon>
        <taxon>Actinomycetales</taxon>
        <taxon>Actinomycetaceae</taxon>
        <taxon>Arcanobacterium</taxon>
    </lineage>
</organism>
<dbReference type="PANTHER" id="PTHR43191:SF12">
    <property type="entry name" value="RRNA METHYLASE"/>
    <property type="match status" value="1"/>
</dbReference>
<name>A0A1H2LIG4_9ACTO</name>
<dbReference type="GO" id="GO:0008173">
    <property type="term" value="F:RNA methyltransferase activity"/>
    <property type="evidence" value="ECO:0007669"/>
    <property type="project" value="InterPro"/>
</dbReference>
<dbReference type="GO" id="GO:0006396">
    <property type="term" value="P:RNA processing"/>
    <property type="evidence" value="ECO:0007669"/>
    <property type="project" value="InterPro"/>
</dbReference>
<evidence type="ECO:0000313" key="4">
    <source>
        <dbReference type="EMBL" id="SDU80810.1"/>
    </source>
</evidence>
<dbReference type="InterPro" id="IPR029026">
    <property type="entry name" value="tRNA_m1G_MTases_N"/>
</dbReference>
<dbReference type="GO" id="GO:0003723">
    <property type="term" value="F:RNA binding"/>
    <property type="evidence" value="ECO:0007669"/>
    <property type="project" value="InterPro"/>
</dbReference>
<dbReference type="GeneID" id="65345053"/>
<dbReference type="GO" id="GO:0032259">
    <property type="term" value="P:methylation"/>
    <property type="evidence" value="ECO:0007669"/>
    <property type="project" value="UniProtKB-KW"/>
</dbReference>
<keyword evidence="1 4" id="KW-0489">Methyltransferase</keyword>
<dbReference type="Gene3D" id="3.40.1280.10">
    <property type="match status" value="1"/>
</dbReference>
<proteinExistence type="predicted"/>